<protein>
    <submittedName>
        <fullName evidence="1">Uncharacterized protein</fullName>
    </submittedName>
</protein>
<dbReference type="AlphaFoldDB" id="A0A811NCY4"/>
<gene>
    <name evidence="1" type="ORF">NCGR_LOCUS14802</name>
</gene>
<evidence type="ECO:0000313" key="2">
    <source>
        <dbReference type="Proteomes" id="UP000604825"/>
    </source>
</evidence>
<accession>A0A811NCY4</accession>
<evidence type="ECO:0000313" key="1">
    <source>
        <dbReference type="EMBL" id="CAD6221537.1"/>
    </source>
</evidence>
<keyword evidence="2" id="KW-1185">Reference proteome</keyword>
<dbReference type="Proteomes" id="UP000604825">
    <property type="component" value="Unassembled WGS sequence"/>
</dbReference>
<sequence length="137" mass="15116">MSSSYASGLDGDCRVAFVHVSCLYADEERDFLVTVRVPSSRVSIALIRPGCTYCDMVTTEMVRVEGDPVMLLCPEFAVRVGISLKVERQWHRVHATEDMAAAQATTEEGDYTRAASILGAHRLLLESCASLSWDQQT</sequence>
<comment type="caution">
    <text evidence="1">The sequence shown here is derived from an EMBL/GenBank/DDBJ whole genome shotgun (WGS) entry which is preliminary data.</text>
</comment>
<name>A0A811NCY4_9POAL</name>
<organism evidence="1 2">
    <name type="scientific">Miscanthus lutarioriparius</name>
    <dbReference type="NCBI Taxonomy" id="422564"/>
    <lineage>
        <taxon>Eukaryota</taxon>
        <taxon>Viridiplantae</taxon>
        <taxon>Streptophyta</taxon>
        <taxon>Embryophyta</taxon>
        <taxon>Tracheophyta</taxon>
        <taxon>Spermatophyta</taxon>
        <taxon>Magnoliopsida</taxon>
        <taxon>Liliopsida</taxon>
        <taxon>Poales</taxon>
        <taxon>Poaceae</taxon>
        <taxon>PACMAD clade</taxon>
        <taxon>Panicoideae</taxon>
        <taxon>Andropogonodae</taxon>
        <taxon>Andropogoneae</taxon>
        <taxon>Saccharinae</taxon>
        <taxon>Miscanthus</taxon>
    </lineage>
</organism>
<dbReference type="OrthoDB" id="1999602at2759"/>
<proteinExistence type="predicted"/>
<dbReference type="EMBL" id="CAJGYO010000003">
    <property type="protein sequence ID" value="CAD6221537.1"/>
    <property type="molecule type" value="Genomic_DNA"/>
</dbReference>
<reference evidence="1" key="1">
    <citation type="submission" date="2020-10" db="EMBL/GenBank/DDBJ databases">
        <authorList>
            <person name="Han B."/>
            <person name="Lu T."/>
            <person name="Zhao Q."/>
            <person name="Huang X."/>
            <person name="Zhao Y."/>
        </authorList>
    </citation>
    <scope>NUCLEOTIDE SEQUENCE</scope>
</reference>